<dbReference type="InterPro" id="IPR029526">
    <property type="entry name" value="PGBD"/>
</dbReference>
<evidence type="ECO:0000256" key="1">
    <source>
        <dbReference type="SAM" id="MobiDB-lite"/>
    </source>
</evidence>
<name>A0A146KJ90_9EUKA</name>
<feature type="compositionally biased region" description="Acidic residues" evidence="1">
    <location>
        <begin position="38"/>
        <end position="48"/>
    </location>
</feature>
<proteinExistence type="predicted"/>
<dbReference type="EMBL" id="GDID01001105">
    <property type="protein sequence ID" value="JAP95501.1"/>
    <property type="molecule type" value="Transcribed_RNA"/>
</dbReference>
<feature type="compositionally biased region" description="Polar residues" evidence="1">
    <location>
        <begin position="49"/>
        <end position="62"/>
    </location>
</feature>
<dbReference type="PANTHER" id="PTHR46599">
    <property type="entry name" value="PIGGYBAC TRANSPOSABLE ELEMENT-DERIVED PROTEIN 4"/>
    <property type="match status" value="1"/>
</dbReference>
<evidence type="ECO:0000313" key="3">
    <source>
        <dbReference type="EMBL" id="JAP95501.1"/>
    </source>
</evidence>
<dbReference type="Pfam" id="PF13843">
    <property type="entry name" value="DDE_Tnp_1_7"/>
    <property type="match status" value="1"/>
</dbReference>
<gene>
    <name evidence="3" type="ORF">TPC1_11492</name>
</gene>
<evidence type="ECO:0000259" key="2">
    <source>
        <dbReference type="Pfam" id="PF13843"/>
    </source>
</evidence>
<dbReference type="PANTHER" id="PTHR46599:SF3">
    <property type="entry name" value="PIGGYBAC TRANSPOSABLE ELEMENT-DERIVED PROTEIN 4"/>
    <property type="match status" value="1"/>
</dbReference>
<protein>
    <submittedName>
        <fullName evidence="3">Transposase IS4</fullName>
    </submittedName>
</protein>
<dbReference type="AlphaFoldDB" id="A0A146KJ90"/>
<feature type="region of interest" description="Disordered" evidence="1">
    <location>
        <begin position="38"/>
        <end position="65"/>
    </location>
</feature>
<reference evidence="3" key="1">
    <citation type="submission" date="2015-07" db="EMBL/GenBank/DDBJ databases">
        <title>Adaptation to a free-living lifestyle via gene acquisitions in the diplomonad Trepomonas sp. PC1.</title>
        <authorList>
            <person name="Xu F."/>
            <person name="Jerlstrom-Hultqvist J."/>
            <person name="Kolisko M."/>
            <person name="Simpson A.G.B."/>
            <person name="Roger A.J."/>
            <person name="Svard S.G."/>
            <person name="Andersson J.O."/>
        </authorList>
    </citation>
    <scope>NUCLEOTIDE SEQUENCE</scope>
    <source>
        <strain evidence="3">PC1</strain>
    </source>
</reference>
<sequence>MFDYLSISKLLSSISILDRDPVAEPLEDPDLDDLGEEWEEVEEEDENEQQIQSNQDQFPRLTQHQKNRARIDETSNLCQEWIQLFADRFIANMGEVHDISLDESLLKCQSRTKNLQYIPKKPGKWGLLLRTICESHTGYCINMYMVQSGVKVKNIDLCRKLFEPLPIRFCQVAMDSFYSSIDVFQYFMDKRCKVLGTIMPNRCKNPKFDDIVPEGYQQLPKQKIGRKFYLTKYQVKKNKKVIIAHSYLTDDMTHTGETPYLGKGKPWVQKIQYPYFDSLLCDGLLCQTSNIVFYLFHLESQMFIERLDVNHQPVFQDFLKYLSGSN</sequence>
<organism evidence="3">
    <name type="scientific">Trepomonas sp. PC1</name>
    <dbReference type="NCBI Taxonomy" id="1076344"/>
    <lineage>
        <taxon>Eukaryota</taxon>
        <taxon>Metamonada</taxon>
        <taxon>Diplomonadida</taxon>
        <taxon>Hexamitidae</taxon>
        <taxon>Hexamitinae</taxon>
        <taxon>Trepomonas</taxon>
    </lineage>
</organism>
<feature type="domain" description="PiggyBac transposable element-derived protein" evidence="2">
    <location>
        <begin position="87"/>
        <end position="228"/>
    </location>
</feature>
<accession>A0A146KJ90</accession>